<evidence type="ECO:0000256" key="3">
    <source>
        <dbReference type="ARBA" id="ARBA00022692"/>
    </source>
</evidence>
<feature type="transmembrane region" description="Helical" evidence="6">
    <location>
        <begin position="444"/>
        <end position="469"/>
    </location>
</feature>
<keyword evidence="2" id="KW-1003">Cell membrane</keyword>
<dbReference type="CDD" id="cd07731">
    <property type="entry name" value="ComA-like_MBL-fold"/>
    <property type="match status" value="1"/>
</dbReference>
<reference evidence="8 9" key="1">
    <citation type="submission" date="2018-02" db="EMBL/GenBank/DDBJ databases">
        <title>novel marine gammaproteobacteria from coastal saline agro ecosystem.</title>
        <authorList>
            <person name="Krishnan R."/>
            <person name="Ramesh Kumar N."/>
        </authorList>
    </citation>
    <scope>NUCLEOTIDE SEQUENCE [LARGE SCALE GENOMIC DNA]</scope>
    <source>
        <strain evidence="8 9">228</strain>
    </source>
</reference>
<evidence type="ECO:0000256" key="4">
    <source>
        <dbReference type="ARBA" id="ARBA00022989"/>
    </source>
</evidence>
<gene>
    <name evidence="8" type="ORF">C4K68_27415</name>
</gene>
<dbReference type="InterPro" id="IPR025405">
    <property type="entry name" value="DUF4131"/>
</dbReference>
<keyword evidence="5 6" id="KW-0472">Membrane</keyword>
<dbReference type="PANTHER" id="PTHR30619">
    <property type="entry name" value="DNA INTERNALIZATION/COMPETENCE PROTEIN COMEC/REC2"/>
    <property type="match status" value="1"/>
</dbReference>
<keyword evidence="4 6" id="KW-1133">Transmembrane helix</keyword>
<name>A0A2S5KI04_9PROT</name>
<organism evidence="8 9">
    <name type="scientific">Proteobacteria bacterium 228</name>
    <dbReference type="NCBI Taxonomy" id="2083153"/>
    <lineage>
        <taxon>Bacteria</taxon>
        <taxon>Pseudomonadati</taxon>
        <taxon>Pseudomonadota</taxon>
    </lineage>
</organism>
<dbReference type="InterPro" id="IPR035681">
    <property type="entry name" value="ComA-like_MBL"/>
</dbReference>
<feature type="transmembrane region" description="Helical" evidence="6">
    <location>
        <begin position="342"/>
        <end position="358"/>
    </location>
</feature>
<evidence type="ECO:0000256" key="5">
    <source>
        <dbReference type="ARBA" id="ARBA00023136"/>
    </source>
</evidence>
<dbReference type="Proteomes" id="UP000238196">
    <property type="component" value="Unassembled WGS sequence"/>
</dbReference>
<dbReference type="EMBL" id="PRLP01000167">
    <property type="protein sequence ID" value="PPC74139.1"/>
    <property type="molecule type" value="Genomic_DNA"/>
</dbReference>
<dbReference type="InterPro" id="IPR001279">
    <property type="entry name" value="Metallo-B-lactamas"/>
</dbReference>
<evidence type="ECO:0000256" key="2">
    <source>
        <dbReference type="ARBA" id="ARBA00022475"/>
    </source>
</evidence>
<keyword evidence="3 6" id="KW-0812">Transmembrane</keyword>
<dbReference type="InterPro" id="IPR004477">
    <property type="entry name" value="ComEC_N"/>
</dbReference>
<dbReference type="OrthoDB" id="9761531at2"/>
<feature type="transmembrane region" description="Helical" evidence="6">
    <location>
        <begin position="318"/>
        <end position="336"/>
    </location>
</feature>
<feature type="domain" description="Metallo-beta-lactamase" evidence="7">
    <location>
        <begin position="564"/>
        <end position="721"/>
    </location>
</feature>
<proteinExistence type="predicted"/>
<evidence type="ECO:0000256" key="1">
    <source>
        <dbReference type="ARBA" id="ARBA00004651"/>
    </source>
</evidence>
<dbReference type="InterPro" id="IPR004797">
    <property type="entry name" value="Competence_ComEC/Rec2"/>
</dbReference>
<evidence type="ECO:0000259" key="7">
    <source>
        <dbReference type="SMART" id="SM00849"/>
    </source>
</evidence>
<protein>
    <submittedName>
        <fullName evidence="8">DNA internalization-related competence protein ComEC/Rec2</fullName>
    </submittedName>
</protein>
<dbReference type="SMART" id="SM00849">
    <property type="entry name" value="Lactamase_B"/>
    <property type="match status" value="1"/>
</dbReference>
<feature type="transmembrane region" description="Helical" evidence="6">
    <location>
        <begin position="415"/>
        <end position="438"/>
    </location>
</feature>
<dbReference type="AlphaFoldDB" id="A0A2S5KI04"/>
<dbReference type="GO" id="GO:0030420">
    <property type="term" value="P:establishment of competence for transformation"/>
    <property type="evidence" value="ECO:0007669"/>
    <property type="project" value="InterPro"/>
</dbReference>
<dbReference type="InterPro" id="IPR036866">
    <property type="entry name" value="RibonucZ/Hydroxyglut_hydro"/>
</dbReference>
<dbReference type="InterPro" id="IPR052159">
    <property type="entry name" value="Competence_DNA_uptake"/>
</dbReference>
<dbReference type="Pfam" id="PF03772">
    <property type="entry name" value="Competence"/>
    <property type="match status" value="1"/>
</dbReference>
<dbReference type="Gene3D" id="3.60.15.10">
    <property type="entry name" value="Ribonuclease Z/Hydroxyacylglutathione hydrolase-like"/>
    <property type="match status" value="1"/>
</dbReference>
<comment type="subcellular location">
    <subcellularLocation>
        <location evidence="1">Cell membrane</location>
        <topology evidence="1">Multi-pass membrane protein</topology>
    </subcellularLocation>
</comment>
<dbReference type="Pfam" id="PF13567">
    <property type="entry name" value="DUF4131"/>
    <property type="match status" value="1"/>
</dbReference>
<dbReference type="NCBIfam" id="TIGR00361">
    <property type="entry name" value="ComEC_Rec2"/>
    <property type="match status" value="1"/>
</dbReference>
<evidence type="ECO:0000256" key="6">
    <source>
        <dbReference type="SAM" id="Phobius"/>
    </source>
</evidence>
<feature type="transmembrane region" description="Helical" evidence="6">
    <location>
        <begin position="500"/>
        <end position="524"/>
    </location>
</feature>
<dbReference type="PANTHER" id="PTHR30619:SF1">
    <property type="entry name" value="RECOMBINATION PROTEIN 2"/>
    <property type="match status" value="1"/>
</dbReference>
<evidence type="ECO:0000313" key="9">
    <source>
        <dbReference type="Proteomes" id="UP000238196"/>
    </source>
</evidence>
<accession>A0A2S5KI04</accession>
<dbReference type="Pfam" id="PF00753">
    <property type="entry name" value="Lactamase_B"/>
    <property type="match status" value="1"/>
</dbReference>
<evidence type="ECO:0000313" key="8">
    <source>
        <dbReference type="EMBL" id="PPC74139.1"/>
    </source>
</evidence>
<feature type="transmembrane region" description="Helical" evidence="6">
    <location>
        <begin position="20"/>
        <end position="36"/>
    </location>
</feature>
<dbReference type="GO" id="GO:0005886">
    <property type="term" value="C:plasma membrane"/>
    <property type="evidence" value="ECO:0007669"/>
    <property type="project" value="UniProtKB-SubCell"/>
</dbReference>
<feature type="transmembrane region" description="Helical" evidence="6">
    <location>
        <begin position="363"/>
        <end position="380"/>
    </location>
</feature>
<sequence>MRLTGINANYTWMSDRQMTGWMALGFVAGAVGVYALPMLPSLIWLIALLSVTLMLTFISRLYLARQLNAFKVLLVFSAVSTGTLWTSFYWQVCHSFPDPRLFEQRLDLQVVVLDLPESSTYGQRVWAKVVVASLSRPAGLASQDHSAPDLSAELSALTSSRALLYLPSELSSPVAAGQTWLLHQVKIKPLHGNASPGAFDFERWVYAHGLSFIGTTRDKGRLLGQEAGWQAWRNEFAEQWRAMLPDTSGSAIIRALLMADRRGLSDDDWSLLQQTGLAHLVAVSGLHIGLAFLLGGLLGQGVGRSLQRLGLLYNRWPLVYMTGLAVAAAYATLSGWGLPAQRAFFMLVVWVVGGWRAIPVSGWLRLLYALTGIILLWPGAPMGADFWLSSMAVATLLWLLQPVRPQHKFWQQWLGVQLALSFLMLPMVMANFAILSFASPLLNLLIVPVVSTLLVPPLLLLAVASLVSLHWVEKAAGYLSDVLTTLWLLLKNLFDAYPLYLPWHLGDVSMLGPGVAMVASIWLLGAKALPGKRWVWLAWLPLVFPQHEQLGAGEWRLVALDVGQGTAVVLQTKHHTLLYDTGPAYGDFVVAPRVIEPYLQGAGLEPDRILVSHDDRDHSGGAVYLHALYPAAQWTVGQLQSVDWKAEQCVDNTWQWDGVTFRQLQLPVAAQRDDNSASCVLHVQGTHHSALLLGDLDQRAEQRLMELTNNELQASLLVASHHGSRTGSSESMLDVTRPVAAIFTAGYRNHFGHPHVETLRRFQSRAIATYNTGVDGSVTVDSRADKPLRIAGYRETDGRLWWQWAPR</sequence>
<feature type="transmembrane region" description="Helical" evidence="6">
    <location>
        <begin position="70"/>
        <end position="90"/>
    </location>
</feature>
<comment type="caution">
    <text evidence="8">The sequence shown here is derived from an EMBL/GenBank/DDBJ whole genome shotgun (WGS) entry which is preliminary data.</text>
</comment>
<feature type="transmembrane region" description="Helical" evidence="6">
    <location>
        <begin position="42"/>
        <end position="63"/>
    </location>
</feature>
<feature type="transmembrane region" description="Helical" evidence="6">
    <location>
        <begin position="277"/>
        <end position="298"/>
    </location>
</feature>
<dbReference type="SUPFAM" id="SSF56281">
    <property type="entry name" value="Metallo-hydrolase/oxidoreductase"/>
    <property type="match status" value="1"/>
</dbReference>
<dbReference type="NCBIfam" id="TIGR00360">
    <property type="entry name" value="ComEC_N-term"/>
    <property type="match status" value="1"/>
</dbReference>